<dbReference type="SUPFAM" id="SSF47413">
    <property type="entry name" value="lambda repressor-like DNA-binding domains"/>
    <property type="match status" value="1"/>
</dbReference>
<dbReference type="Proteomes" id="UP001272987">
    <property type="component" value="Unassembled WGS sequence"/>
</dbReference>
<dbReference type="Pfam" id="PF19054">
    <property type="entry name" value="DUF5753"/>
    <property type="match status" value="1"/>
</dbReference>
<dbReference type="Proteomes" id="UP001282288">
    <property type="component" value="Unassembled WGS sequence"/>
</dbReference>
<reference evidence="2 4" key="1">
    <citation type="journal article" date="2023" name="Microb. Genom.">
        <title>Mesoterricola silvestris gen. nov., sp. nov., Mesoterricola sediminis sp. nov., Geothrix oryzae sp. nov., Geothrix edaphica sp. nov., Geothrix rubra sp. nov., and Geothrix limicola sp. nov., six novel members of Acidobacteriota isolated from soils.</title>
        <authorList>
            <person name="Weisberg A.J."/>
            <person name="Pearce E."/>
            <person name="Kramer C.G."/>
            <person name="Chang J.H."/>
            <person name="Clarke C.R."/>
        </authorList>
    </citation>
    <scope>NUCLEOTIDE SEQUENCE</scope>
    <source>
        <strain evidence="3 4">NB05-1H</strain>
        <strain evidence="2">NRRL_B-16521</strain>
    </source>
</reference>
<dbReference type="CDD" id="cd00093">
    <property type="entry name" value="HTH_XRE"/>
    <property type="match status" value="1"/>
</dbReference>
<evidence type="ECO:0000313" key="4">
    <source>
        <dbReference type="Proteomes" id="UP001272987"/>
    </source>
</evidence>
<keyword evidence="4" id="KW-1185">Reference proteome</keyword>
<dbReference type="RefSeq" id="WP_223786137.1">
    <property type="nucleotide sequence ID" value="NZ_CP122369.1"/>
</dbReference>
<proteinExistence type="predicted"/>
<comment type="caution">
    <text evidence="2">The sequence shown here is derived from an EMBL/GenBank/DDBJ whole genome shotgun (WGS) entry which is preliminary data.</text>
</comment>
<dbReference type="SMART" id="SM00530">
    <property type="entry name" value="HTH_XRE"/>
    <property type="match status" value="1"/>
</dbReference>
<gene>
    <name evidence="2" type="ORF">PV399_18140</name>
    <name evidence="3" type="ORF">PV666_01235</name>
</gene>
<dbReference type="Pfam" id="PF13560">
    <property type="entry name" value="HTH_31"/>
    <property type="match status" value="1"/>
</dbReference>
<dbReference type="InterPro" id="IPR043917">
    <property type="entry name" value="DUF5753"/>
</dbReference>
<sequence length="296" mass="32504">MVAARGEADMPAGGRPTVRSRRLGAALKRFRQAAKLDQPQAAEVIVTSQARISRFETGHATPRVIEVRLLLDAYGVVDPQVRDKLEELAKNPKPKGWWTEYADLRPDYVDYIGLENDATYIREWQQVLIPGILQTPAYMDAVFTTLPGFVSPERSAYLSEARLKRQDTIGEGGTRYSAVLWESLIAYPIVGPEVHREQLSALLQIGKRKNVTIQVLPFGAGAIAASHAFSAFTFDAEPVVEAVHVENLWGSSILEDPVGLAAYSDAYDLLRSTALSPEASARVIRSALRSAKEDGS</sequence>
<protein>
    <submittedName>
        <fullName evidence="2">Helix-turn-helix transcriptional regulator</fullName>
    </submittedName>
</protein>
<dbReference type="GO" id="GO:0003677">
    <property type="term" value="F:DNA binding"/>
    <property type="evidence" value="ECO:0007669"/>
    <property type="project" value="InterPro"/>
</dbReference>
<accession>A0AAP6EG23</accession>
<name>A0AAP6EG23_9ACTN</name>
<dbReference type="InterPro" id="IPR001387">
    <property type="entry name" value="Cro/C1-type_HTH"/>
</dbReference>
<organism evidence="2 5">
    <name type="scientific">Streptomyces acidiscabies</name>
    <dbReference type="NCBI Taxonomy" id="42234"/>
    <lineage>
        <taxon>Bacteria</taxon>
        <taxon>Bacillati</taxon>
        <taxon>Actinomycetota</taxon>
        <taxon>Actinomycetes</taxon>
        <taxon>Kitasatosporales</taxon>
        <taxon>Streptomycetaceae</taxon>
        <taxon>Streptomyces</taxon>
    </lineage>
</organism>
<dbReference type="AlphaFoldDB" id="A0AAP6EG23"/>
<evidence type="ECO:0000313" key="2">
    <source>
        <dbReference type="EMBL" id="MDX2961622.1"/>
    </source>
</evidence>
<dbReference type="EMBL" id="JARAWP010000001">
    <property type="protein sequence ID" value="MDX3016510.1"/>
    <property type="molecule type" value="Genomic_DNA"/>
</dbReference>
<evidence type="ECO:0000259" key="1">
    <source>
        <dbReference type="PROSITE" id="PS50943"/>
    </source>
</evidence>
<dbReference type="PROSITE" id="PS50943">
    <property type="entry name" value="HTH_CROC1"/>
    <property type="match status" value="1"/>
</dbReference>
<feature type="domain" description="HTH cro/C1-type" evidence="1">
    <location>
        <begin position="27"/>
        <end position="80"/>
    </location>
</feature>
<dbReference type="InterPro" id="IPR010982">
    <property type="entry name" value="Lambda_DNA-bd_dom_sf"/>
</dbReference>
<dbReference type="Gene3D" id="1.10.260.40">
    <property type="entry name" value="lambda repressor-like DNA-binding domains"/>
    <property type="match status" value="1"/>
</dbReference>
<evidence type="ECO:0000313" key="5">
    <source>
        <dbReference type="Proteomes" id="UP001282288"/>
    </source>
</evidence>
<dbReference type="GeneID" id="69804430"/>
<dbReference type="EMBL" id="JARAWC010000012">
    <property type="protein sequence ID" value="MDX2961622.1"/>
    <property type="molecule type" value="Genomic_DNA"/>
</dbReference>
<evidence type="ECO:0000313" key="3">
    <source>
        <dbReference type="EMBL" id="MDX3016510.1"/>
    </source>
</evidence>